<keyword evidence="1" id="KW-1133">Transmembrane helix</keyword>
<gene>
    <name evidence="2" type="ORF">ACFQRI_12245</name>
</gene>
<comment type="caution">
    <text evidence="2">The sequence shown here is derived from an EMBL/GenBank/DDBJ whole genome shotgun (WGS) entry which is preliminary data.</text>
</comment>
<sequence length="68" mass="7414">MLVSWYDGVELWLVQLAYPLQVALVFAVLVPLSWGVARGVDRALDVLAARFTRGRDAAGGRGERGRTA</sequence>
<evidence type="ECO:0000313" key="2">
    <source>
        <dbReference type="EMBL" id="MFC7342180.1"/>
    </source>
</evidence>
<dbReference type="Proteomes" id="UP001596504">
    <property type="component" value="Unassembled WGS sequence"/>
</dbReference>
<feature type="transmembrane region" description="Helical" evidence="1">
    <location>
        <begin position="12"/>
        <end position="32"/>
    </location>
</feature>
<accession>A0ABW2LLZ0</accession>
<keyword evidence="1" id="KW-0472">Membrane</keyword>
<evidence type="ECO:0000313" key="3">
    <source>
        <dbReference type="Proteomes" id="UP001596504"/>
    </source>
</evidence>
<dbReference type="EMBL" id="JBHTCJ010000005">
    <property type="protein sequence ID" value="MFC7342180.1"/>
    <property type="molecule type" value="Genomic_DNA"/>
</dbReference>
<proteinExistence type="predicted"/>
<protein>
    <submittedName>
        <fullName evidence="2">Uncharacterized protein</fullName>
    </submittedName>
</protein>
<organism evidence="2 3">
    <name type="scientific">Saccharopolyspora griseoalba</name>
    <dbReference type="NCBI Taxonomy" id="1431848"/>
    <lineage>
        <taxon>Bacteria</taxon>
        <taxon>Bacillati</taxon>
        <taxon>Actinomycetota</taxon>
        <taxon>Actinomycetes</taxon>
        <taxon>Pseudonocardiales</taxon>
        <taxon>Pseudonocardiaceae</taxon>
        <taxon>Saccharopolyspora</taxon>
    </lineage>
</organism>
<name>A0ABW2LLZ0_9PSEU</name>
<reference evidence="3" key="1">
    <citation type="journal article" date="2019" name="Int. J. Syst. Evol. Microbiol.">
        <title>The Global Catalogue of Microorganisms (GCM) 10K type strain sequencing project: providing services to taxonomists for standard genome sequencing and annotation.</title>
        <authorList>
            <consortium name="The Broad Institute Genomics Platform"/>
            <consortium name="The Broad Institute Genome Sequencing Center for Infectious Disease"/>
            <person name="Wu L."/>
            <person name="Ma J."/>
        </authorList>
    </citation>
    <scope>NUCLEOTIDE SEQUENCE [LARGE SCALE GENOMIC DNA]</scope>
    <source>
        <strain evidence="3">WLHS5</strain>
    </source>
</reference>
<keyword evidence="3" id="KW-1185">Reference proteome</keyword>
<keyword evidence="1" id="KW-0812">Transmembrane</keyword>
<dbReference type="RefSeq" id="WP_380668063.1">
    <property type="nucleotide sequence ID" value="NZ_JBHTCJ010000005.1"/>
</dbReference>
<evidence type="ECO:0000256" key="1">
    <source>
        <dbReference type="SAM" id="Phobius"/>
    </source>
</evidence>